<dbReference type="EMBL" id="JADEYC010000045">
    <property type="protein sequence ID" value="MBE9376537.1"/>
    <property type="molecule type" value="Genomic_DNA"/>
</dbReference>
<organism evidence="1 2">
    <name type="scientific">Saccharopolyspora montiporae</name>
    <dbReference type="NCBI Taxonomy" id="2781240"/>
    <lineage>
        <taxon>Bacteria</taxon>
        <taxon>Bacillati</taxon>
        <taxon>Actinomycetota</taxon>
        <taxon>Actinomycetes</taxon>
        <taxon>Pseudonocardiales</taxon>
        <taxon>Pseudonocardiaceae</taxon>
        <taxon>Saccharopolyspora</taxon>
    </lineage>
</organism>
<dbReference type="Gene3D" id="3.40.50.11310">
    <property type="entry name" value="Bacterial phosphonate metabolism protein PhnH"/>
    <property type="match status" value="1"/>
</dbReference>
<dbReference type="RefSeq" id="WP_193930345.1">
    <property type="nucleotide sequence ID" value="NZ_JADEYC010000045.1"/>
</dbReference>
<dbReference type="InterPro" id="IPR008772">
    <property type="entry name" value="Phosphonate_metab_PhnH"/>
</dbReference>
<dbReference type="Proteomes" id="UP000598360">
    <property type="component" value="Unassembled WGS sequence"/>
</dbReference>
<comment type="caution">
    <text evidence="1">The sequence shown here is derived from an EMBL/GenBank/DDBJ whole genome shotgun (WGS) entry which is preliminary data.</text>
</comment>
<accession>A0A929G263</accession>
<evidence type="ECO:0000313" key="2">
    <source>
        <dbReference type="Proteomes" id="UP000598360"/>
    </source>
</evidence>
<dbReference type="InterPro" id="IPR038058">
    <property type="entry name" value="PhnH-like_sp"/>
</dbReference>
<dbReference type="Pfam" id="PF05845">
    <property type="entry name" value="PhnH"/>
    <property type="match status" value="1"/>
</dbReference>
<keyword evidence="1" id="KW-0456">Lyase</keyword>
<gene>
    <name evidence="1" type="primary">phnH</name>
    <name evidence="1" type="ORF">IQ251_18965</name>
</gene>
<protein>
    <submittedName>
        <fullName evidence="1">Phosphonate C-P lyase system protein PhnH</fullName>
    </submittedName>
</protein>
<dbReference type="NCBIfam" id="TIGR03292">
    <property type="entry name" value="PhnH_redo"/>
    <property type="match status" value="1"/>
</dbReference>
<name>A0A929G263_9PSEU</name>
<dbReference type="GO" id="GO:0019634">
    <property type="term" value="P:organic phosphonate metabolic process"/>
    <property type="evidence" value="ECO:0007669"/>
    <property type="project" value="InterPro"/>
</dbReference>
<sequence>MATATELDRDTTQLVFRASLDALAEPGELRELPEAGLPAALLPLLSLADLDTPVFTDTEHDAVRTATGSPLVPPERARLAAVLGDTVPLHRFPAGSAAAPERAALITLAVAGFSAGTALQLTGPGVPGSRELRVRGLPDDFTAQRAALSGFPAGPDLLLVAPDGRLAGLPRSTRVEGAS</sequence>
<reference evidence="1" key="1">
    <citation type="submission" date="2020-10" db="EMBL/GenBank/DDBJ databases">
        <title>Diversity and distribution of actinomycetes associated with coral in the coast of Hainan.</title>
        <authorList>
            <person name="Li F."/>
        </authorList>
    </citation>
    <scope>NUCLEOTIDE SEQUENCE</scope>
    <source>
        <strain evidence="1">HNM0983</strain>
    </source>
</reference>
<dbReference type="AlphaFoldDB" id="A0A929G263"/>
<dbReference type="SUPFAM" id="SSF159709">
    <property type="entry name" value="PhnH-like"/>
    <property type="match status" value="1"/>
</dbReference>
<dbReference type="GO" id="GO:0016829">
    <property type="term" value="F:lyase activity"/>
    <property type="evidence" value="ECO:0007669"/>
    <property type="project" value="UniProtKB-KW"/>
</dbReference>
<evidence type="ECO:0000313" key="1">
    <source>
        <dbReference type="EMBL" id="MBE9376537.1"/>
    </source>
</evidence>
<keyword evidence="2" id="KW-1185">Reference proteome</keyword>
<proteinExistence type="predicted"/>